<feature type="region of interest" description="Disordered" evidence="1">
    <location>
        <begin position="285"/>
        <end position="355"/>
    </location>
</feature>
<proteinExistence type="predicted"/>
<keyword evidence="3" id="KW-1185">Reference proteome</keyword>
<evidence type="ECO:0000313" key="3">
    <source>
        <dbReference type="Proteomes" id="UP000013776"/>
    </source>
</evidence>
<feature type="compositionally biased region" description="Polar residues" evidence="1">
    <location>
        <begin position="299"/>
        <end position="315"/>
    </location>
</feature>
<evidence type="ECO:0000256" key="1">
    <source>
        <dbReference type="SAM" id="MobiDB-lite"/>
    </source>
</evidence>
<gene>
    <name evidence="2" type="ORF">TAPDE_000346</name>
</gene>
<feature type="compositionally biased region" description="Basic and acidic residues" evidence="1">
    <location>
        <begin position="332"/>
        <end position="353"/>
    </location>
</feature>
<protein>
    <recommendedName>
        <fullName evidence="4">Ino eighty subunit 1</fullName>
    </recommendedName>
</protein>
<accession>R4XPS6</accession>
<comment type="caution">
    <text evidence="2">The sequence shown here is derived from an EMBL/GenBank/DDBJ whole genome shotgun (WGS) entry which is preliminary data.</text>
</comment>
<dbReference type="EMBL" id="CAHR02000009">
    <property type="protein sequence ID" value="CCG85181.1"/>
    <property type="molecule type" value="Genomic_DNA"/>
</dbReference>
<dbReference type="eggNOG" id="ENOG502QVDM">
    <property type="taxonomic scope" value="Eukaryota"/>
</dbReference>
<reference evidence="2 3" key="1">
    <citation type="journal article" date="2013" name="MBio">
        <title>Genome sequencing of the plant pathogen Taphrina deformans, the causal agent of peach leaf curl.</title>
        <authorList>
            <person name="Cisse O.H."/>
            <person name="Almeida J.M.G.C.F."/>
            <person name="Fonseca A."/>
            <person name="Kumar A.A."/>
            <person name="Salojaervi J."/>
            <person name="Overmyer K."/>
            <person name="Hauser P.M."/>
            <person name="Pagni M."/>
        </authorList>
    </citation>
    <scope>NUCLEOTIDE SEQUENCE [LARGE SCALE GENOMIC DNA]</scope>
    <source>
        <strain evidence="3">PYCC 5710 / ATCC 11124 / CBS 356.35 / IMI 108563 / JCM 9778 / NBRC 8474</strain>
    </source>
</reference>
<feature type="compositionally biased region" description="Basic and acidic residues" evidence="1">
    <location>
        <begin position="416"/>
        <end position="437"/>
    </location>
</feature>
<feature type="region of interest" description="Disordered" evidence="1">
    <location>
        <begin position="415"/>
        <end position="443"/>
    </location>
</feature>
<sequence>MPPAASLATSLKRGEGDPLNRHDIQYALLEKIFEDDHAVFTPRPGSVYDTPGNRITFGDLYVEDLLASNKLSKTLKDKFLNDMDVTRKVCMASVLVNTGRINTTLVFTPTQARTYNPIPAIQAYGTGHKMLQDAPRLKGILKGSCDKGPVDWISLREAQRAKLPKPLTSPITLIFLLTHVATVMDIQHFSDPNFLPHELLSDYHYTSDSRARAFLWLMYFYIETNGTLEETASNPFGSGPGNFRVPTLSPATEADSFAENIDLPREKEYSTRMCEERKRYLALSAQKASETPRMAKITNGGTDQGSAARASSVTPSVLEDSVRRSSRKIKRKTYDSGHDSEEAGAAERDDYRSQRAQQILRHKLRRSQHRSKKVRKSQNIFLRALNLEAEDDRFVYDDSDGEEAMTLAKVMRRAQRRTDRYTTGKRPGADKERRGDGDAGTAAAAARKASGGFKIKLKF</sequence>
<dbReference type="AlphaFoldDB" id="R4XPS6"/>
<dbReference type="PANTHER" id="PTHR37287">
    <property type="entry name" value="INO EIGHTY SUBUNIT 1"/>
    <property type="match status" value="1"/>
</dbReference>
<dbReference type="VEuPathDB" id="FungiDB:TAPDE_000346"/>
<name>R4XPS6_TAPDE</name>
<dbReference type="GO" id="GO:0031011">
    <property type="term" value="C:Ino80 complex"/>
    <property type="evidence" value="ECO:0007669"/>
    <property type="project" value="InterPro"/>
</dbReference>
<dbReference type="InterPro" id="IPR038014">
    <property type="entry name" value="Ies1"/>
</dbReference>
<evidence type="ECO:0000313" key="2">
    <source>
        <dbReference type="EMBL" id="CCG85181.1"/>
    </source>
</evidence>
<dbReference type="PANTHER" id="PTHR37287:SF1">
    <property type="entry name" value="INO EIGHTY SUBUNIT 1"/>
    <property type="match status" value="1"/>
</dbReference>
<dbReference type="OrthoDB" id="5413003at2759"/>
<dbReference type="Proteomes" id="UP000013776">
    <property type="component" value="Unassembled WGS sequence"/>
</dbReference>
<evidence type="ECO:0008006" key="4">
    <source>
        <dbReference type="Google" id="ProtNLM"/>
    </source>
</evidence>
<dbReference type="STRING" id="1097556.R4XPS6"/>
<organism evidence="2 3">
    <name type="scientific">Taphrina deformans (strain PYCC 5710 / ATCC 11124 / CBS 356.35 / IMI 108563 / JCM 9778 / NBRC 8474)</name>
    <name type="common">Peach leaf curl fungus</name>
    <name type="synonym">Lalaria deformans</name>
    <dbReference type="NCBI Taxonomy" id="1097556"/>
    <lineage>
        <taxon>Eukaryota</taxon>
        <taxon>Fungi</taxon>
        <taxon>Dikarya</taxon>
        <taxon>Ascomycota</taxon>
        <taxon>Taphrinomycotina</taxon>
        <taxon>Taphrinomycetes</taxon>
        <taxon>Taphrinales</taxon>
        <taxon>Taphrinaceae</taxon>
        <taxon>Taphrina</taxon>
    </lineage>
</organism>